<sequence>MLCFCRLIVRQTCGFVSLSLSRSVRDRRWPLVTQTHKERTVLCNEQQFCFSWFLLPSAEPGSACYHHHPIPFARTGLEHAMVSDDRSSLLEIPGAWISKELDLDLSLPASLTPPSSIQPACIRTSLKEPPTLPPCCDPLPSPSAQIVVRSTPRTSYHTLGPCKFDHRVTRAILMMPVGSKAAAEVAPQSTLMPFDCASNTSNSLLPSPIDAPPFPLPGEPAETLSGGAASIHRGIAGLSFGSSGSPLYKCNSDFGFSAVKKDLACKEFVSRDQLNYSVIDAFPSTTSINLVPSIPSIASDLHLHNFPASGRQPFEPRSVYPPAVEGDSSMFRRSEDGPDPVHETSTSSESVLDLCVPTAEETHHQTFWQENPSPRRPTVRIEVLSDVLQSDEQGLITQESFTYACKSLPYDAGFRPHAYVDNHEYTVCGKHHLEALADSLCGMGEFMEEGRAMVKSKHSTILHKLVGGKRMLKLMTFGPLKLQVTADCPNSSNCPPTLPPSSPPPPYSTPNKKRLRTLFSKTWSGPRPLSMFAVPKPGVEGKVVSSPEEFLMSLPAGGNPPPLSPLTSPWMHSVEIPQADAHGGLYGPSRVANQNPSPRSPNSSIFGRKERRSWLTSIRSLKDNPLMV</sequence>
<protein>
    <submittedName>
        <fullName evidence="1">Uncharacterized protein</fullName>
    </submittedName>
</protein>
<reference evidence="1" key="2">
    <citation type="journal article" date="2020" name="Nat. Commun.">
        <title>Large-scale genome sequencing of mycorrhizal fungi provides insights into the early evolution of symbiotic traits.</title>
        <authorList>
            <person name="Miyauchi S."/>
            <person name="Kiss E."/>
            <person name="Kuo A."/>
            <person name="Drula E."/>
            <person name="Kohler A."/>
            <person name="Sanchez-Garcia M."/>
            <person name="Morin E."/>
            <person name="Andreopoulos B."/>
            <person name="Barry K.W."/>
            <person name="Bonito G."/>
            <person name="Buee M."/>
            <person name="Carver A."/>
            <person name="Chen C."/>
            <person name="Cichocki N."/>
            <person name="Clum A."/>
            <person name="Culley D."/>
            <person name="Crous P.W."/>
            <person name="Fauchery L."/>
            <person name="Girlanda M."/>
            <person name="Hayes R.D."/>
            <person name="Keri Z."/>
            <person name="LaButti K."/>
            <person name="Lipzen A."/>
            <person name="Lombard V."/>
            <person name="Magnuson J."/>
            <person name="Maillard F."/>
            <person name="Murat C."/>
            <person name="Nolan M."/>
            <person name="Ohm R.A."/>
            <person name="Pangilinan J."/>
            <person name="Pereira M.F."/>
            <person name="Perotto S."/>
            <person name="Peter M."/>
            <person name="Pfister S."/>
            <person name="Riley R."/>
            <person name="Sitrit Y."/>
            <person name="Stielow J.B."/>
            <person name="Szollosi G."/>
            <person name="Zifcakova L."/>
            <person name="Stursova M."/>
            <person name="Spatafora J.W."/>
            <person name="Tedersoo L."/>
            <person name="Vaario L.M."/>
            <person name="Yamada A."/>
            <person name="Yan M."/>
            <person name="Wang P."/>
            <person name="Xu J."/>
            <person name="Bruns T."/>
            <person name="Baldrian P."/>
            <person name="Vilgalys R."/>
            <person name="Dunand C."/>
            <person name="Henrissat B."/>
            <person name="Grigoriev I.V."/>
            <person name="Hibbett D."/>
            <person name="Nagy L.G."/>
            <person name="Martin F.M."/>
        </authorList>
    </citation>
    <scope>NUCLEOTIDE SEQUENCE</scope>
    <source>
        <strain evidence="1">P2</strain>
    </source>
</reference>
<organism evidence="1 2">
    <name type="scientific">Thelephora ganbajun</name>
    <name type="common">Ganba fungus</name>
    <dbReference type="NCBI Taxonomy" id="370292"/>
    <lineage>
        <taxon>Eukaryota</taxon>
        <taxon>Fungi</taxon>
        <taxon>Dikarya</taxon>
        <taxon>Basidiomycota</taxon>
        <taxon>Agaricomycotina</taxon>
        <taxon>Agaricomycetes</taxon>
        <taxon>Thelephorales</taxon>
        <taxon>Thelephoraceae</taxon>
        <taxon>Thelephora</taxon>
    </lineage>
</organism>
<accession>A0ACB6ZXP8</accession>
<proteinExistence type="predicted"/>
<name>A0ACB6ZXP8_THEGA</name>
<comment type="caution">
    <text evidence="1">The sequence shown here is derived from an EMBL/GenBank/DDBJ whole genome shotgun (WGS) entry which is preliminary data.</text>
</comment>
<dbReference type="EMBL" id="MU117961">
    <property type="protein sequence ID" value="KAF9654372.1"/>
    <property type="molecule type" value="Genomic_DNA"/>
</dbReference>
<reference evidence="1" key="1">
    <citation type="submission" date="2019-10" db="EMBL/GenBank/DDBJ databases">
        <authorList>
            <consortium name="DOE Joint Genome Institute"/>
            <person name="Kuo A."/>
            <person name="Miyauchi S."/>
            <person name="Kiss E."/>
            <person name="Drula E."/>
            <person name="Kohler A."/>
            <person name="Sanchez-Garcia M."/>
            <person name="Andreopoulos B."/>
            <person name="Barry K.W."/>
            <person name="Bonito G."/>
            <person name="Buee M."/>
            <person name="Carver A."/>
            <person name="Chen C."/>
            <person name="Cichocki N."/>
            <person name="Clum A."/>
            <person name="Culley D."/>
            <person name="Crous P.W."/>
            <person name="Fauchery L."/>
            <person name="Girlanda M."/>
            <person name="Hayes R."/>
            <person name="Keri Z."/>
            <person name="Labutti K."/>
            <person name="Lipzen A."/>
            <person name="Lombard V."/>
            <person name="Magnuson J."/>
            <person name="Maillard F."/>
            <person name="Morin E."/>
            <person name="Murat C."/>
            <person name="Nolan M."/>
            <person name="Ohm R."/>
            <person name="Pangilinan J."/>
            <person name="Pereira M."/>
            <person name="Perotto S."/>
            <person name="Peter M."/>
            <person name="Riley R."/>
            <person name="Sitrit Y."/>
            <person name="Stielow B."/>
            <person name="Szollosi G."/>
            <person name="Zifcakova L."/>
            <person name="Stursova M."/>
            <person name="Spatafora J.W."/>
            <person name="Tedersoo L."/>
            <person name="Vaario L.-M."/>
            <person name="Yamada A."/>
            <person name="Yan M."/>
            <person name="Wang P."/>
            <person name="Xu J."/>
            <person name="Bruns T."/>
            <person name="Baldrian P."/>
            <person name="Vilgalys R."/>
            <person name="Henrissat B."/>
            <person name="Grigoriev I.V."/>
            <person name="Hibbett D."/>
            <person name="Nagy L.G."/>
            <person name="Martin F.M."/>
        </authorList>
    </citation>
    <scope>NUCLEOTIDE SEQUENCE</scope>
    <source>
        <strain evidence="1">P2</strain>
    </source>
</reference>
<dbReference type="Proteomes" id="UP000886501">
    <property type="component" value="Unassembled WGS sequence"/>
</dbReference>
<evidence type="ECO:0000313" key="1">
    <source>
        <dbReference type="EMBL" id="KAF9654372.1"/>
    </source>
</evidence>
<gene>
    <name evidence="1" type="ORF">BDM02DRAFT_79589</name>
</gene>
<evidence type="ECO:0000313" key="2">
    <source>
        <dbReference type="Proteomes" id="UP000886501"/>
    </source>
</evidence>
<keyword evidence="2" id="KW-1185">Reference proteome</keyword>